<keyword evidence="9 24" id="KW-0812">Transmembrane</keyword>
<dbReference type="GO" id="GO:0001653">
    <property type="term" value="F:peptide receptor activity"/>
    <property type="evidence" value="ECO:0007669"/>
    <property type="project" value="UniProtKB-ARBA"/>
</dbReference>
<dbReference type="Pfam" id="PF23598">
    <property type="entry name" value="LRR_14"/>
    <property type="match status" value="1"/>
</dbReference>
<evidence type="ECO:0000256" key="5">
    <source>
        <dbReference type="ARBA" id="ARBA00022527"/>
    </source>
</evidence>
<keyword evidence="17 24" id="KW-0472">Membrane</keyword>
<keyword evidence="5" id="KW-0723">Serine/threonine-protein kinase</keyword>
<keyword evidence="16 24" id="KW-1133">Transmembrane helix</keyword>
<dbReference type="InterPro" id="IPR011009">
    <property type="entry name" value="Kinase-like_dom_sf"/>
</dbReference>
<evidence type="ECO:0000256" key="12">
    <source>
        <dbReference type="ARBA" id="ARBA00022741"/>
    </source>
</evidence>
<dbReference type="GO" id="GO:0033612">
    <property type="term" value="F:receptor serine/threonine kinase binding"/>
    <property type="evidence" value="ECO:0007669"/>
    <property type="project" value="TreeGrafter"/>
</dbReference>
<evidence type="ECO:0000256" key="7">
    <source>
        <dbReference type="ARBA" id="ARBA00022614"/>
    </source>
</evidence>
<dbReference type="GO" id="GO:0005524">
    <property type="term" value="F:ATP binding"/>
    <property type="evidence" value="ECO:0007669"/>
    <property type="project" value="UniProtKB-UniRule"/>
</dbReference>
<reference evidence="27" key="3">
    <citation type="submission" date="2025-05" db="UniProtKB">
        <authorList>
            <consortium name="RefSeq"/>
        </authorList>
    </citation>
    <scope>NUCLEOTIDE SEQUENCE [LARGE SCALE GENOMIC DNA]</scope>
</reference>
<feature type="region of interest" description="Disordered" evidence="23">
    <location>
        <begin position="1060"/>
        <end position="1080"/>
    </location>
</feature>
<dbReference type="GO" id="GO:0010082">
    <property type="term" value="P:regulation of root meristem growth"/>
    <property type="evidence" value="ECO:0007669"/>
    <property type="project" value="UniProtKB-ARBA"/>
</dbReference>
<dbReference type="PROSITE" id="PS51450">
    <property type="entry name" value="LRR"/>
    <property type="match status" value="2"/>
</dbReference>
<evidence type="ECO:0000256" key="20">
    <source>
        <dbReference type="ARBA" id="ARBA00023180"/>
    </source>
</evidence>
<evidence type="ECO:0000313" key="26">
    <source>
        <dbReference type="EnsemblPlants" id="MELO3C013195.2.1"/>
    </source>
</evidence>
<keyword evidence="7" id="KW-0433">Leucine-rich repeat</keyword>
<sequence>MFSRTMPTILRNPFLPPHFFFTIALILCVKSLLFSSSYSIDEQGRVLLEWKKNLTSPRDVLRSWNPKAATPCSWFGVVCNSNGQVVEIILISLELLGTLPTNFQALKFLGTLVISDTNITGSIPKEFGDYMELNVLDLSRNFLKGRIPEDLCKLSKLQDLILHNNEFENIPTTIGNLTSLVNFQITDNSINGEIPKSIGMLKNLMVFKAGGNLYLEGLLPDEIGNCSSLTMLGLSDTGIYGALPPTIGMLQKIQTIHMYRSKLFESLPEEITNCSELQTLRLYQNGISGRIPRGIGKMKKLRILLLWLNLMDGDIPEGIGNCDELVLLDLSENSLTGPIPKSLGRLKNLADIQLSVNQLNGTIPPEIFNITTLIHVEIDNNRLWGEIPTNVGNLKNLRTFLLWGNNLTGTIPPSLPDCRNIILLDLSLNQLIGPIPTGIFAMKGLSKLLLLSNNLSGIIPPEIGNCTTLTRLRLSMNKLGGIIPSEMGNLKNLEHLDMGENLLVGGIPSTFSKLEKLESLDLRTNKLTSLPKILPKNLVLLNVSNNMIKGQIKPNIGELLKLTKLDLKNNRFYGKIPEEITYCEKIQYLDLSNNFFSGEVPKQLGTFASLDIALNLSYNQFSGQIPNELSGLTKLSVLDLSHNNFSGELGFLSELENLVTLNISYNNFSGKLPDTPFFQKLPESSIFGNQDLIIVSNGGPNPKENGGFSSISKEAIQIALPILISISAVLFFLGFYMLIRTHMAHFILFTEGNKWEITLFQKLDFSIDHIIRNLTASNVIGTGSSGAVYRITTPNGETMAVKKMWSTEETGAFSTEIEILGSIRHKNIIRLLGWGSNRNLKILFYDYLPNGNLSSLINVSEIGGAEWEVRYEVLLGVAHALAYLHHDCIPPILHGDVKTMNILLGHDFEPYLADFGIAKIVSTKSGNDSLETPLTRPQLAGSFGYMAPEQGSTIKITEKSDVYSFGVVIMEVLTGRHPLDPTLPGGVNLVQWVQDHFAAHQNKADIFDLKLRGRTDPTIHEMIQTLAVALVCANVKADDRPSMKDVVAMLEEIRHSELGRAATETDESKPEMAIVVQSPL</sequence>
<dbReference type="SMART" id="SM00369">
    <property type="entry name" value="LRR_TYP"/>
    <property type="match status" value="7"/>
</dbReference>
<evidence type="ECO:0000256" key="14">
    <source>
        <dbReference type="ARBA" id="ARBA00022840"/>
    </source>
</evidence>
<evidence type="ECO:0000256" key="11">
    <source>
        <dbReference type="ARBA" id="ARBA00022737"/>
    </source>
</evidence>
<protein>
    <submittedName>
        <fullName evidence="28">Probable LRR receptor-like serine/threonine-protein kinase At4g26540</fullName>
    </submittedName>
</protein>
<dbReference type="SUPFAM" id="SSF52058">
    <property type="entry name" value="L domain-like"/>
    <property type="match status" value="1"/>
</dbReference>
<keyword evidence="11" id="KW-0677">Repeat</keyword>
<dbReference type="Gene3D" id="3.80.10.10">
    <property type="entry name" value="Ribonuclease Inhibitor"/>
    <property type="match status" value="5"/>
</dbReference>
<dbReference type="SUPFAM" id="SSF56112">
    <property type="entry name" value="Protein kinase-like (PK-like)"/>
    <property type="match status" value="1"/>
</dbReference>
<dbReference type="InterPro" id="IPR055414">
    <property type="entry name" value="LRR_R13L4/SHOC2-like"/>
</dbReference>
<comment type="subcellular location">
    <subcellularLocation>
        <location evidence="2">Membrane</location>
        <topology evidence="2">Single-pass type I membrane protein</topology>
    </subcellularLocation>
    <subcellularLocation>
        <location evidence="1">Secreted</location>
        <location evidence="1">Cell wall</location>
    </subcellularLocation>
</comment>
<evidence type="ECO:0000256" key="17">
    <source>
        <dbReference type="ARBA" id="ARBA00023136"/>
    </source>
</evidence>
<evidence type="ECO:0000256" key="19">
    <source>
        <dbReference type="ARBA" id="ARBA00023170"/>
    </source>
</evidence>
<evidence type="ECO:0000313" key="28">
    <source>
        <dbReference type="RefSeq" id="XP_008447774.1"/>
    </source>
</evidence>
<reference evidence="28" key="2">
    <citation type="submission" date="2025-04" db="UniProtKB">
        <authorList>
            <consortium name="RefSeq"/>
        </authorList>
    </citation>
    <scope>IDENTIFICATION</scope>
</reference>
<dbReference type="InterPro" id="IPR001611">
    <property type="entry name" value="Leu-rich_rpt"/>
</dbReference>
<dbReference type="SMART" id="SM00220">
    <property type="entry name" value="S_TKc"/>
    <property type="match status" value="1"/>
</dbReference>
<dbReference type="GO" id="GO:0010074">
    <property type="term" value="P:maintenance of meristem identity"/>
    <property type="evidence" value="ECO:0007669"/>
    <property type="project" value="UniProtKB-ARBA"/>
</dbReference>
<dbReference type="SUPFAM" id="SSF52047">
    <property type="entry name" value="RNI-like"/>
    <property type="match status" value="1"/>
</dbReference>
<dbReference type="AlphaFoldDB" id="A0A1S3BI74"/>
<dbReference type="InterPro" id="IPR013210">
    <property type="entry name" value="LRR_N_plant-typ"/>
</dbReference>
<dbReference type="EnsemblPlants" id="MELO3C013195.2.1">
    <property type="protein sequence ID" value="MELO3C013195.2.1"/>
    <property type="gene ID" value="MELO3C013195.2"/>
</dbReference>
<keyword evidence="18" id="KW-1015">Disulfide bond</keyword>
<evidence type="ECO:0000256" key="4">
    <source>
        <dbReference type="ARBA" id="ARBA00022512"/>
    </source>
</evidence>
<dbReference type="Pfam" id="PF08263">
    <property type="entry name" value="LRRNT_2"/>
    <property type="match status" value="1"/>
</dbReference>
<dbReference type="PROSITE" id="PS00107">
    <property type="entry name" value="PROTEIN_KINASE_ATP"/>
    <property type="match status" value="1"/>
</dbReference>
<dbReference type="KEGG" id="cmo:103490165"/>
<evidence type="ECO:0000256" key="10">
    <source>
        <dbReference type="ARBA" id="ARBA00022729"/>
    </source>
</evidence>
<dbReference type="RefSeq" id="XP_008447774.1">
    <property type="nucleotide sequence ID" value="XM_008449552.2"/>
</dbReference>
<evidence type="ECO:0000256" key="22">
    <source>
        <dbReference type="PROSITE-ProRule" id="PRU10141"/>
    </source>
</evidence>
<dbReference type="InterPro" id="IPR008271">
    <property type="entry name" value="Ser/Thr_kinase_AS"/>
</dbReference>
<name>A0A1S3BI74_CUCME</name>
<dbReference type="FunFam" id="3.80.10.10:FF:000095">
    <property type="entry name" value="LRR receptor-like serine/threonine-protein kinase GSO1"/>
    <property type="match status" value="1"/>
</dbReference>
<evidence type="ECO:0000256" key="6">
    <source>
        <dbReference type="ARBA" id="ARBA00022553"/>
    </source>
</evidence>
<evidence type="ECO:0000256" key="18">
    <source>
        <dbReference type="ARBA" id="ARBA00023157"/>
    </source>
</evidence>
<dbReference type="InterPro" id="IPR017441">
    <property type="entry name" value="Protein_kinase_ATP_BS"/>
</dbReference>
<dbReference type="PANTHER" id="PTHR48056">
    <property type="entry name" value="LRR RECEPTOR-LIKE SERINE/THREONINE-PROTEIN KINASE-RELATED"/>
    <property type="match status" value="1"/>
</dbReference>
<dbReference type="GO" id="GO:0004674">
    <property type="term" value="F:protein serine/threonine kinase activity"/>
    <property type="evidence" value="ECO:0007669"/>
    <property type="project" value="UniProtKB-KW"/>
</dbReference>
<keyword evidence="14 22" id="KW-0067">ATP-binding</keyword>
<keyword evidence="10" id="KW-0732">Signal</keyword>
<dbReference type="GO" id="GO:0016020">
    <property type="term" value="C:membrane"/>
    <property type="evidence" value="ECO:0007669"/>
    <property type="project" value="UniProtKB-SubCell"/>
</dbReference>
<evidence type="ECO:0000256" key="15">
    <source>
        <dbReference type="ARBA" id="ARBA00022843"/>
    </source>
</evidence>
<keyword evidence="19" id="KW-0675">Receptor</keyword>
<dbReference type="InterPro" id="IPR032675">
    <property type="entry name" value="LRR_dom_sf"/>
</dbReference>
<dbReference type="InterPro" id="IPR050647">
    <property type="entry name" value="Plant_LRR-RLKs"/>
</dbReference>
<evidence type="ECO:0000256" key="9">
    <source>
        <dbReference type="ARBA" id="ARBA00022692"/>
    </source>
</evidence>
<dbReference type="eggNOG" id="ENOG502QSU9">
    <property type="taxonomic scope" value="Eukaryota"/>
</dbReference>
<evidence type="ECO:0000256" key="16">
    <source>
        <dbReference type="ARBA" id="ARBA00022989"/>
    </source>
</evidence>
<dbReference type="Gene3D" id="3.30.200.20">
    <property type="entry name" value="Phosphorylase Kinase, domain 1"/>
    <property type="match status" value="1"/>
</dbReference>
<keyword evidence="8" id="KW-0808">Transferase</keyword>
<dbReference type="PANTHER" id="PTHR48056:SF43">
    <property type="entry name" value="LRR RECEPTOR-LIKE SERINE_THREONINE-PROTEIN KINASE"/>
    <property type="match status" value="1"/>
</dbReference>
<keyword evidence="15" id="KW-0832">Ubl conjugation</keyword>
<dbReference type="Pfam" id="PF13855">
    <property type="entry name" value="LRR_8"/>
    <property type="match status" value="1"/>
</dbReference>
<evidence type="ECO:0000256" key="8">
    <source>
        <dbReference type="ARBA" id="ARBA00022679"/>
    </source>
</evidence>
<keyword evidence="12 22" id="KW-0547">Nucleotide-binding</keyword>
<reference evidence="26" key="1">
    <citation type="submission" date="2023-03" db="UniProtKB">
        <authorList>
            <consortium name="EnsemblPlants"/>
        </authorList>
    </citation>
    <scope>IDENTIFICATION</scope>
</reference>
<dbReference type="Gramene" id="MELO3C013195.2.1">
    <property type="protein sequence ID" value="MELO3C013195.2.1"/>
    <property type="gene ID" value="MELO3C013195.2"/>
</dbReference>
<keyword evidence="13" id="KW-0418">Kinase</keyword>
<dbReference type="FunFam" id="3.80.10.10:FF:000400">
    <property type="entry name" value="Nuclear pore complex protein NUP107"/>
    <property type="match status" value="1"/>
</dbReference>
<dbReference type="FunFam" id="3.30.200.20:FF:000642">
    <property type="entry name" value="Putative LRR receptor-like serine/threonine-protein kinase"/>
    <property type="match status" value="1"/>
</dbReference>
<dbReference type="Pfam" id="PF00069">
    <property type="entry name" value="Pkinase"/>
    <property type="match status" value="1"/>
</dbReference>
<organism evidence="27 28">
    <name type="scientific">Cucumis melo</name>
    <name type="common">Muskmelon</name>
    <dbReference type="NCBI Taxonomy" id="3656"/>
    <lineage>
        <taxon>Eukaryota</taxon>
        <taxon>Viridiplantae</taxon>
        <taxon>Streptophyta</taxon>
        <taxon>Embryophyta</taxon>
        <taxon>Tracheophyta</taxon>
        <taxon>Spermatophyta</taxon>
        <taxon>Magnoliopsida</taxon>
        <taxon>eudicotyledons</taxon>
        <taxon>Gunneridae</taxon>
        <taxon>Pentapetalae</taxon>
        <taxon>rosids</taxon>
        <taxon>fabids</taxon>
        <taxon>Cucurbitales</taxon>
        <taxon>Cucurbitaceae</taxon>
        <taxon>Benincaseae</taxon>
        <taxon>Cucumis</taxon>
    </lineage>
</organism>
<feature type="transmembrane region" description="Helical" evidence="24">
    <location>
        <begin position="718"/>
        <end position="739"/>
    </location>
</feature>
<evidence type="ECO:0000256" key="23">
    <source>
        <dbReference type="SAM" id="MobiDB-lite"/>
    </source>
</evidence>
<gene>
    <name evidence="28" type="primary">LOC103490165</name>
    <name evidence="26" type="synonym">103490165</name>
</gene>
<dbReference type="InParanoid" id="A0A1S3BI74"/>
<dbReference type="GeneID" id="103490165"/>
<keyword evidence="27" id="KW-1185">Reference proteome</keyword>
<comment type="similarity">
    <text evidence="3">Belongs to the protein kinase superfamily. Ser/Thr protein kinase family.</text>
</comment>
<keyword evidence="20" id="KW-0325">Glycoprotein</keyword>
<dbReference type="InterPro" id="IPR000719">
    <property type="entry name" value="Prot_kinase_dom"/>
</dbReference>
<dbReference type="OrthoDB" id="676979at2759"/>
<evidence type="ECO:0000256" key="2">
    <source>
        <dbReference type="ARBA" id="ARBA00004479"/>
    </source>
</evidence>
<dbReference type="PROSITE" id="PS00108">
    <property type="entry name" value="PROTEIN_KINASE_ST"/>
    <property type="match status" value="1"/>
</dbReference>
<dbReference type="Gene3D" id="1.10.510.10">
    <property type="entry name" value="Transferase(Phosphotransferase) domain 1"/>
    <property type="match status" value="1"/>
</dbReference>
<feature type="binding site" evidence="22">
    <location>
        <position position="803"/>
    </location>
    <ligand>
        <name>ATP</name>
        <dbReference type="ChEBI" id="CHEBI:30616"/>
    </ligand>
</feature>
<evidence type="ECO:0000256" key="1">
    <source>
        <dbReference type="ARBA" id="ARBA00004191"/>
    </source>
</evidence>
<evidence type="ECO:0000256" key="21">
    <source>
        <dbReference type="ARBA" id="ARBA00038043"/>
    </source>
</evidence>
<dbReference type="SMR" id="A0A1S3BI74"/>
<dbReference type="InterPro" id="IPR003591">
    <property type="entry name" value="Leu-rich_rpt_typical-subtyp"/>
</dbReference>
<accession>A0A1S3BI74</accession>
<dbReference type="FunFam" id="3.80.10.10:FF:000041">
    <property type="entry name" value="LRR receptor-like serine/threonine-protein kinase ERECTA"/>
    <property type="match status" value="1"/>
</dbReference>
<evidence type="ECO:0000256" key="13">
    <source>
        <dbReference type="ARBA" id="ARBA00022777"/>
    </source>
</evidence>
<evidence type="ECO:0000256" key="3">
    <source>
        <dbReference type="ARBA" id="ARBA00008684"/>
    </source>
</evidence>
<comment type="similarity">
    <text evidence="21">Belongs to the polygalacturonase-inhibiting protein family.</text>
</comment>
<dbReference type="FunFam" id="3.80.10.10:FF:000393">
    <property type="entry name" value="LRR receptor-like serine/threonine-protein kinase RCH1"/>
    <property type="match status" value="1"/>
</dbReference>
<keyword evidence="4" id="KW-0134">Cell wall</keyword>
<dbReference type="FunFam" id="1.10.510.10:FF:000276">
    <property type="entry name" value="LRR receptor-like serine/threonine-protein kinase RCH1"/>
    <property type="match status" value="1"/>
</dbReference>
<evidence type="ECO:0000259" key="25">
    <source>
        <dbReference type="PROSITE" id="PS50011"/>
    </source>
</evidence>
<proteinExistence type="inferred from homology"/>
<keyword evidence="4" id="KW-0964">Secreted</keyword>
<dbReference type="Pfam" id="PF00560">
    <property type="entry name" value="LRR_1"/>
    <property type="match status" value="6"/>
</dbReference>
<feature type="domain" description="Protein kinase" evidence="25">
    <location>
        <begin position="774"/>
        <end position="1058"/>
    </location>
</feature>
<dbReference type="Proteomes" id="UP001652600">
    <property type="component" value="Chromosome 1"/>
</dbReference>
<evidence type="ECO:0000256" key="24">
    <source>
        <dbReference type="SAM" id="Phobius"/>
    </source>
</evidence>
<dbReference type="PROSITE" id="PS50011">
    <property type="entry name" value="PROTEIN_KINASE_DOM"/>
    <property type="match status" value="1"/>
</dbReference>
<evidence type="ECO:0000313" key="27">
    <source>
        <dbReference type="Proteomes" id="UP001652600"/>
    </source>
</evidence>
<keyword evidence="6" id="KW-0597">Phosphoprotein</keyword>